<dbReference type="InterPro" id="IPR024079">
    <property type="entry name" value="MetalloPept_cat_dom_sf"/>
</dbReference>
<keyword evidence="7" id="KW-1185">Reference proteome</keyword>
<dbReference type="GO" id="GO:0006508">
    <property type="term" value="P:proteolysis"/>
    <property type="evidence" value="ECO:0007669"/>
    <property type="project" value="UniProtKB-KW"/>
</dbReference>
<reference evidence="6 7" key="1">
    <citation type="journal article" date="2014" name="Genome Announc.">
        <title>Genome Sequence and Methylome of Soil Bacterium Gemmatirosa kalamazoonensis KBS708T, a Member of the Rarely Cultivated Gemmatimonadetes Phylum.</title>
        <authorList>
            <person name="Debruyn J.M."/>
            <person name="Radosevich M."/>
            <person name="Wommack K.E."/>
            <person name="Polson S.W."/>
            <person name="Hauser L.J."/>
            <person name="Fawaz M.N."/>
            <person name="Korlach J."/>
            <person name="Tsai Y.C."/>
        </authorList>
    </citation>
    <scope>NUCLEOTIDE SEQUENCE [LARGE SCALE GENOMIC DNA]</scope>
    <source>
        <strain evidence="6 7">KBS708</strain>
    </source>
</reference>
<dbReference type="OrthoDB" id="252952at2"/>
<evidence type="ECO:0000313" key="7">
    <source>
        <dbReference type="Proteomes" id="UP000019151"/>
    </source>
</evidence>
<dbReference type="Proteomes" id="UP000019151">
    <property type="component" value="Chromosome"/>
</dbReference>
<name>W0RF53_9BACT</name>
<evidence type="ECO:0000256" key="3">
    <source>
        <dbReference type="ARBA" id="ARBA00022801"/>
    </source>
</evidence>
<keyword evidence="2" id="KW-0479">Metal-binding</keyword>
<dbReference type="SUPFAM" id="SSF55486">
    <property type="entry name" value="Metalloproteases ('zincins'), catalytic domain"/>
    <property type="match status" value="1"/>
</dbReference>
<dbReference type="AlphaFoldDB" id="W0RF53"/>
<dbReference type="HOGENOM" id="CLU_1169323_0_0_0"/>
<protein>
    <submittedName>
        <fullName evidence="6">Peptidase M10A and M12B matrixin and adamalysin</fullName>
    </submittedName>
</protein>
<feature type="domain" description="Peptidase metallopeptidase" evidence="5">
    <location>
        <begin position="54"/>
        <end position="222"/>
    </location>
</feature>
<keyword evidence="1" id="KW-0645">Protease</keyword>
<evidence type="ECO:0000259" key="5">
    <source>
        <dbReference type="SMART" id="SM00235"/>
    </source>
</evidence>
<dbReference type="eggNOG" id="COG5549">
    <property type="taxonomic scope" value="Bacteria"/>
</dbReference>
<dbReference type="InterPro" id="IPR006026">
    <property type="entry name" value="Peptidase_Metallo"/>
</dbReference>
<evidence type="ECO:0000313" key="6">
    <source>
        <dbReference type="EMBL" id="AHG89426.1"/>
    </source>
</evidence>
<evidence type="ECO:0000256" key="1">
    <source>
        <dbReference type="ARBA" id="ARBA00022670"/>
    </source>
</evidence>
<proteinExistence type="predicted"/>
<dbReference type="EMBL" id="CP007128">
    <property type="protein sequence ID" value="AHG89426.1"/>
    <property type="molecule type" value="Genomic_DNA"/>
</dbReference>
<keyword evidence="3" id="KW-0378">Hydrolase</keyword>
<gene>
    <name evidence="6" type="ORF">J421_1889</name>
</gene>
<dbReference type="Pfam" id="PF00413">
    <property type="entry name" value="Peptidase_M10"/>
    <property type="match status" value="1"/>
</dbReference>
<dbReference type="RefSeq" id="WP_025410924.1">
    <property type="nucleotide sequence ID" value="NZ_CP007128.1"/>
</dbReference>
<organism evidence="6 7">
    <name type="scientific">Gemmatirosa kalamazoonensis</name>
    <dbReference type="NCBI Taxonomy" id="861299"/>
    <lineage>
        <taxon>Bacteria</taxon>
        <taxon>Pseudomonadati</taxon>
        <taxon>Gemmatimonadota</taxon>
        <taxon>Gemmatimonadia</taxon>
        <taxon>Gemmatimonadales</taxon>
        <taxon>Gemmatimonadaceae</taxon>
        <taxon>Gemmatirosa</taxon>
    </lineage>
</organism>
<dbReference type="KEGG" id="gba:J421_1889"/>
<accession>W0RF53</accession>
<evidence type="ECO:0000256" key="2">
    <source>
        <dbReference type="ARBA" id="ARBA00022723"/>
    </source>
</evidence>
<dbReference type="GO" id="GO:0031012">
    <property type="term" value="C:extracellular matrix"/>
    <property type="evidence" value="ECO:0007669"/>
    <property type="project" value="InterPro"/>
</dbReference>
<dbReference type="SMART" id="SM00235">
    <property type="entry name" value="ZnMc"/>
    <property type="match status" value="1"/>
</dbReference>
<sequence>MPFFPLLAALLVQRPQPAVDVDSTPALACGRLAASVAGGSVAASLERALLVHGGAVRWPARTVSVWLQRRPLDVGSTGHDAGEWRAALAAGATAWSDVVSGLRVTVARDSTRADVRVVWAPTLRTAPDDPSAGALGALTAGRTTLVSDDDGRAVAATVVLALATPDGAPYAPRDVRAVTQHEMGHALGLGHHASAGSVMAPLVTAERIGDEDRAVLRALYALPIGTRCTAPAVIAAR</sequence>
<dbReference type="PRINTS" id="PR00138">
    <property type="entry name" value="MATRIXIN"/>
</dbReference>
<dbReference type="InParanoid" id="W0RF53"/>
<dbReference type="InterPro" id="IPR001818">
    <property type="entry name" value="Pept_M10_metallopeptidase"/>
</dbReference>
<keyword evidence="4" id="KW-0862">Zinc</keyword>
<evidence type="ECO:0000256" key="4">
    <source>
        <dbReference type="ARBA" id="ARBA00022833"/>
    </source>
</evidence>
<dbReference type="GO" id="GO:0004222">
    <property type="term" value="F:metalloendopeptidase activity"/>
    <property type="evidence" value="ECO:0007669"/>
    <property type="project" value="InterPro"/>
</dbReference>
<dbReference type="GO" id="GO:0008270">
    <property type="term" value="F:zinc ion binding"/>
    <property type="evidence" value="ECO:0007669"/>
    <property type="project" value="InterPro"/>
</dbReference>
<dbReference type="InterPro" id="IPR021190">
    <property type="entry name" value="Pept_M10A"/>
</dbReference>
<dbReference type="Gene3D" id="3.40.390.10">
    <property type="entry name" value="Collagenase (Catalytic Domain)"/>
    <property type="match status" value="1"/>
</dbReference>